<accession>A0A7S0BGH7</accession>
<dbReference type="EMBL" id="HBEK01003171">
    <property type="protein sequence ID" value="CAD8391771.1"/>
    <property type="molecule type" value="Transcribed_RNA"/>
</dbReference>
<sequence>MGTGDVLTPGFWLGSVGSWKQKTVPKITSAHENQVDGIHRTSFKGFGFQVWWNCLERFYNTVGGSIDSMPENCEPEYLSLTECRLQAGLTYFRHCISSSRAGFCISLRTKFETLSSSSFQPGIFKPLRATYTQAAAIVEGKYL</sequence>
<evidence type="ECO:0000313" key="1">
    <source>
        <dbReference type="EMBL" id="CAD8391771.1"/>
    </source>
</evidence>
<protein>
    <submittedName>
        <fullName evidence="1">Uncharacterized protein</fullName>
    </submittedName>
</protein>
<organism evidence="1">
    <name type="scientific">Rhodosorus marinus</name>
    <dbReference type="NCBI Taxonomy" id="101924"/>
    <lineage>
        <taxon>Eukaryota</taxon>
        <taxon>Rhodophyta</taxon>
        <taxon>Stylonematophyceae</taxon>
        <taxon>Stylonematales</taxon>
        <taxon>Stylonemataceae</taxon>
        <taxon>Rhodosorus</taxon>
    </lineage>
</organism>
<proteinExistence type="predicted"/>
<gene>
    <name evidence="1" type="ORF">RMAR0315_LOCUS1746</name>
</gene>
<reference evidence="1" key="1">
    <citation type="submission" date="2021-01" db="EMBL/GenBank/DDBJ databases">
        <authorList>
            <person name="Corre E."/>
            <person name="Pelletier E."/>
            <person name="Niang G."/>
            <person name="Scheremetjew M."/>
            <person name="Finn R."/>
            <person name="Kale V."/>
            <person name="Holt S."/>
            <person name="Cochrane G."/>
            <person name="Meng A."/>
            <person name="Brown T."/>
            <person name="Cohen L."/>
        </authorList>
    </citation>
    <scope>NUCLEOTIDE SEQUENCE</scope>
    <source>
        <strain evidence="1">UTEX LB 2760</strain>
    </source>
</reference>
<dbReference type="AlphaFoldDB" id="A0A7S0BGH7"/>
<name>A0A7S0BGH7_9RHOD</name>